<gene>
    <name evidence="2" type="ORF">Langgrundblatt1_BL10013</name>
</gene>
<evidence type="ECO:0000256" key="1">
    <source>
        <dbReference type="SAM" id="Phobius"/>
    </source>
</evidence>
<keyword evidence="3" id="KW-1185">Reference proteome</keyword>
<keyword evidence="2" id="KW-0378">Hydrolase</keyword>
<dbReference type="GO" id="GO:0006508">
    <property type="term" value="P:proteolysis"/>
    <property type="evidence" value="ECO:0007669"/>
    <property type="project" value="UniProtKB-KW"/>
</dbReference>
<name>A0A9E7J5G7_9CAUD</name>
<dbReference type="GO" id="GO:0008233">
    <property type="term" value="F:peptidase activity"/>
    <property type="evidence" value="ECO:0007669"/>
    <property type="project" value="UniProtKB-KW"/>
</dbReference>
<keyword evidence="1" id="KW-0812">Transmembrane</keyword>
<reference evidence="2" key="1">
    <citation type="journal article" date="2022" name="Viruses">
        <title>Isolation of novel Xanthomonas phages for the plant pathogens X. translucens and X. campestris.</title>
        <authorList>
            <person name="Erdrich S.H."/>
            <person name="Sharma V."/>
            <person name="Schurr U."/>
            <person name="Arsova B."/>
            <person name="Frunzke J."/>
        </authorList>
    </citation>
    <scope>NUCLEOTIDE SEQUENCE</scope>
</reference>
<protein>
    <submittedName>
        <fullName evidence="2">Capsid maturation protease</fullName>
    </submittedName>
</protein>
<keyword evidence="2" id="KW-0645">Protease</keyword>
<accession>A0A9E7J5G7</accession>
<keyword evidence="1" id="KW-1133">Transmembrane helix</keyword>
<feature type="transmembrane region" description="Helical" evidence="1">
    <location>
        <begin position="156"/>
        <end position="182"/>
    </location>
</feature>
<keyword evidence="1" id="KW-0472">Membrane</keyword>
<evidence type="ECO:0000313" key="3">
    <source>
        <dbReference type="Proteomes" id="UP001056479"/>
    </source>
</evidence>
<proteinExistence type="predicted"/>
<dbReference type="EMBL" id="ON189042">
    <property type="protein sequence ID" value="URA06778.1"/>
    <property type="molecule type" value="Genomic_DNA"/>
</dbReference>
<dbReference type="Proteomes" id="UP001056479">
    <property type="component" value="Segment"/>
</dbReference>
<evidence type="ECO:0000313" key="2">
    <source>
        <dbReference type="EMBL" id="URA06778.1"/>
    </source>
</evidence>
<organism evidence="2 3">
    <name type="scientific">Xanthomonas phage Langgrundblatt1</name>
    <dbReference type="NCBI Taxonomy" id="2939128"/>
    <lineage>
        <taxon>Viruses</taxon>
        <taxon>Duplodnaviria</taxon>
        <taxon>Heunggongvirae</taxon>
        <taxon>Uroviricota</taxon>
        <taxon>Caudoviricetes</taxon>
        <taxon>Stanbaylleyvirinae</taxon>
        <taxon>Shirevirus</taxon>
        <taxon>Shirevirus langgrundblatt1</taxon>
    </lineage>
</organism>
<sequence length="290" mass="32057">MKLSRLRRIPSIAAANSSGFVGICRMLSIMLGPFSCAFTTLVFHPHCVQLALHLRQLSTLLRFLQLNDATVQFVNHTLQCCVVIRWITARVIRFHPKPLRSRHLPQAHSLIDAMKTTRAKYSPQKKHSPGSPLGIIAARLHTSPTISAVSFSMRSLVASISSATFFPLFVVALVSAAGLAALQCLNHGVKLVRRVNRNDLNRHAFPFGRCFGVLTPDVARKPVIALLFAFVKGAALRLQRFDQLKCVNQCVGHVKHLACNVRQHFAVLALDAHVQSSLYGARYCAVSVLR</sequence>